<feature type="domain" description="Reverse transcriptase RNase H-like" evidence="7">
    <location>
        <begin position="3"/>
        <end position="54"/>
    </location>
</feature>
<evidence type="ECO:0000256" key="2">
    <source>
        <dbReference type="ARBA" id="ARBA00022695"/>
    </source>
</evidence>
<evidence type="ECO:0000313" key="9">
    <source>
        <dbReference type="Proteomes" id="UP000001064"/>
    </source>
</evidence>
<accession>F0ZIR0</accession>
<dbReference type="GO" id="GO:0003964">
    <property type="term" value="F:RNA-directed DNA polymerase activity"/>
    <property type="evidence" value="ECO:0007669"/>
    <property type="project" value="UniProtKB-KW"/>
</dbReference>
<dbReference type="OrthoDB" id="8057740at2759"/>
<dbReference type="InterPro" id="IPR041373">
    <property type="entry name" value="RT_RNaseH"/>
</dbReference>
<evidence type="ECO:0000256" key="5">
    <source>
        <dbReference type="ARBA" id="ARBA00022801"/>
    </source>
</evidence>
<reference evidence="9" key="1">
    <citation type="journal article" date="2011" name="Genome Biol.">
        <title>Comparative genomics of the social amoebae Dictyostelium discoideum and Dictyostelium purpureum.</title>
        <authorList>
            <consortium name="US DOE Joint Genome Institute (JGI-PGF)"/>
            <person name="Sucgang R."/>
            <person name="Kuo A."/>
            <person name="Tian X."/>
            <person name="Salerno W."/>
            <person name="Parikh A."/>
            <person name="Feasley C.L."/>
            <person name="Dalin E."/>
            <person name="Tu H."/>
            <person name="Huang E."/>
            <person name="Barry K."/>
            <person name="Lindquist E."/>
            <person name="Shapiro H."/>
            <person name="Bruce D."/>
            <person name="Schmutz J."/>
            <person name="Salamov A."/>
            <person name="Fey P."/>
            <person name="Gaudet P."/>
            <person name="Anjard C."/>
            <person name="Babu M.M."/>
            <person name="Basu S."/>
            <person name="Bushmanova Y."/>
            <person name="van der Wel H."/>
            <person name="Katoh-Kurasawa M."/>
            <person name="Dinh C."/>
            <person name="Coutinho P.M."/>
            <person name="Saito T."/>
            <person name="Elias M."/>
            <person name="Schaap P."/>
            <person name="Kay R.R."/>
            <person name="Henrissat B."/>
            <person name="Eichinger L."/>
            <person name="Rivero F."/>
            <person name="Putnam N.H."/>
            <person name="West C.M."/>
            <person name="Loomis W.F."/>
            <person name="Chisholm R.L."/>
            <person name="Shaulsky G."/>
            <person name="Strassmann J.E."/>
            <person name="Queller D.C."/>
            <person name="Kuspa A."/>
            <person name="Grigoriev I.V."/>
        </authorList>
    </citation>
    <scope>NUCLEOTIDE SEQUENCE [LARGE SCALE GENOMIC DNA]</scope>
    <source>
        <strain evidence="9">QSDP1</strain>
    </source>
</reference>
<keyword evidence="3" id="KW-0540">Nuclease</keyword>
<dbReference type="InParanoid" id="F0ZIR0"/>
<gene>
    <name evidence="8" type="ORF">DICPUDRAFT_24069</name>
</gene>
<dbReference type="VEuPathDB" id="AmoebaDB:DICPUDRAFT_24069"/>
<dbReference type="GO" id="GO:0016787">
    <property type="term" value="F:hydrolase activity"/>
    <property type="evidence" value="ECO:0007669"/>
    <property type="project" value="UniProtKB-KW"/>
</dbReference>
<name>F0ZIR0_DICPU</name>
<dbReference type="KEGG" id="dpp:DICPUDRAFT_24069"/>
<evidence type="ECO:0000256" key="6">
    <source>
        <dbReference type="ARBA" id="ARBA00022918"/>
    </source>
</evidence>
<dbReference type="InterPro" id="IPR043502">
    <property type="entry name" value="DNA/RNA_pol_sf"/>
</dbReference>
<protein>
    <recommendedName>
        <fullName evidence="7">Reverse transcriptase RNase H-like domain-containing protein</fullName>
    </recommendedName>
</protein>
<organism evidence="8 9">
    <name type="scientific">Dictyostelium purpureum</name>
    <name type="common">Slime mold</name>
    <dbReference type="NCBI Taxonomy" id="5786"/>
    <lineage>
        <taxon>Eukaryota</taxon>
        <taxon>Amoebozoa</taxon>
        <taxon>Evosea</taxon>
        <taxon>Eumycetozoa</taxon>
        <taxon>Dictyostelia</taxon>
        <taxon>Dictyosteliales</taxon>
        <taxon>Dictyosteliaceae</taxon>
        <taxon>Dictyostelium</taxon>
    </lineage>
</organism>
<dbReference type="SUPFAM" id="SSF56672">
    <property type="entry name" value="DNA/RNA polymerases"/>
    <property type="match status" value="1"/>
</dbReference>
<evidence type="ECO:0000256" key="4">
    <source>
        <dbReference type="ARBA" id="ARBA00022759"/>
    </source>
</evidence>
<dbReference type="GO" id="GO:0004519">
    <property type="term" value="F:endonuclease activity"/>
    <property type="evidence" value="ECO:0007669"/>
    <property type="project" value="UniProtKB-KW"/>
</dbReference>
<keyword evidence="1" id="KW-0808">Transferase</keyword>
<evidence type="ECO:0000256" key="3">
    <source>
        <dbReference type="ARBA" id="ARBA00022722"/>
    </source>
</evidence>
<dbReference type="RefSeq" id="XP_003287310.1">
    <property type="nucleotide sequence ID" value="XM_003287262.1"/>
</dbReference>
<proteinExistence type="predicted"/>
<keyword evidence="5" id="KW-0378">Hydrolase</keyword>
<feature type="non-terminal residue" evidence="8">
    <location>
        <position position="55"/>
    </location>
</feature>
<dbReference type="AlphaFoldDB" id="F0ZIR0"/>
<feature type="non-terminal residue" evidence="8">
    <location>
        <position position="1"/>
    </location>
</feature>
<sequence>SKFSKHFRLYIDASDVGMGWMIAQDDDEGNGKPILYDSKKFDKFQKNYSTADREF</sequence>
<dbReference type="GeneID" id="10501173"/>
<dbReference type="OMA" id="IGSCCVI"/>
<dbReference type="Proteomes" id="UP000001064">
    <property type="component" value="Unassembled WGS sequence"/>
</dbReference>
<keyword evidence="6" id="KW-0695">RNA-directed DNA polymerase</keyword>
<evidence type="ECO:0000256" key="1">
    <source>
        <dbReference type="ARBA" id="ARBA00022679"/>
    </source>
</evidence>
<dbReference type="FunCoup" id="F0ZIR0">
    <property type="interactions" value="937"/>
</dbReference>
<evidence type="ECO:0000259" key="7">
    <source>
        <dbReference type="Pfam" id="PF17917"/>
    </source>
</evidence>
<evidence type="ECO:0000313" key="8">
    <source>
        <dbReference type="EMBL" id="EGC36177.1"/>
    </source>
</evidence>
<dbReference type="Pfam" id="PF17917">
    <property type="entry name" value="RT_RNaseH"/>
    <property type="match status" value="1"/>
</dbReference>
<keyword evidence="9" id="KW-1185">Reference proteome</keyword>
<keyword evidence="4" id="KW-0255">Endonuclease</keyword>
<dbReference type="EMBL" id="GL871035">
    <property type="protein sequence ID" value="EGC36177.1"/>
    <property type="molecule type" value="Genomic_DNA"/>
</dbReference>
<keyword evidence="2" id="KW-0548">Nucleotidyltransferase</keyword>